<proteinExistence type="predicted"/>
<evidence type="ECO:0000313" key="2">
    <source>
        <dbReference type="Proteomes" id="UP000829649"/>
    </source>
</evidence>
<evidence type="ECO:0000313" key="1">
    <source>
        <dbReference type="EMBL" id="UJQ44006.1"/>
    </source>
</evidence>
<protein>
    <submittedName>
        <fullName evidence="1">Uncharacterized protein</fullName>
    </submittedName>
</protein>
<keyword evidence="2" id="KW-1185">Reference proteome</keyword>
<organism evidence="1 2">
    <name type="scientific">Klebsiella phage vB_KpnS-Carvaje</name>
    <dbReference type="NCBI Taxonomy" id="2900314"/>
    <lineage>
        <taxon>Viruses</taxon>
        <taxon>Duplodnaviria</taxon>
        <taxon>Heunggongvirae</taxon>
        <taxon>Uroviricota</taxon>
        <taxon>Caudoviricetes</taxon>
        <taxon>Carvajevirus</taxon>
        <taxon>Carvajevirus carvaje</taxon>
    </lineage>
</organism>
<dbReference type="EMBL" id="OL604152">
    <property type="protein sequence ID" value="UJQ44006.1"/>
    <property type="molecule type" value="Genomic_DNA"/>
</dbReference>
<gene>
    <name evidence="1" type="ORF">vBKpnSCarvaje_0042</name>
</gene>
<reference evidence="1" key="1">
    <citation type="submission" date="2021-11" db="EMBL/GenBank/DDBJ databases">
        <authorList>
            <person name="Sousa J."/>
            <person name="Sillankorva S."/>
            <person name="Faustino A."/>
            <person name="Carvalho C."/>
        </authorList>
    </citation>
    <scope>NUCLEOTIDE SEQUENCE</scope>
</reference>
<reference evidence="1" key="2">
    <citation type="journal article" date="2022" name="Curr. Genet.">
        <title>Suggestion for a new bacteriophage genus for the Klebsiella pneumoniae phage vB_KpnS-Carvaje.</title>
        <authorList>
            <person name="Sousa J.C."/>
            <person name="Sillankorva S."/>
            <person name="Faustino A."/>
            <person name="Carvalho C.M."/>
        </authorList>
    </citation>
    <scope>NUCLEOTIDE SEQUENCE</scope>
</reference>
<sequence>MKRPELRKELTQSQAIVSRLFKTAFFRAKIMKTILYR</sequence>
<accession>A0AAE8ZAN5</accession>
<name>A0AAE8ZAN5_9CAUD</name>
<dbReference type="Proteomes" id="UP000829649">
    <property type="component" value="Segment"/>
</dbReference>